<dbReference type="AlphaFoldDB" id="A0A8S9ZWN0"/>
<dbReference type="Proteomes" id="UP000605970">
    <property type="component" value="Unassembled WGS sequence"/>
</dbReference>
<evidence type="ECO:0000313" key="3">
    <source>
        <dbReference type="Proteomes" id="UP000605970"/>
    </source>
</evidence>
<feature type="region of interest" description="Disordered" evidence="1">
    <location>
        <begin position="105"/>
        <end position="141"/>
    </location>
</feature>
<name>A0A8S9ZWN0_9BILA</name>
<gene>
    <name evidence="2" type="ORF">Mgra_00003053</name>
</gene>
<organism evidence="2 3">
    <name type="scientific">Meloidogyne graminicola</name>
    <dbReference type="NCBI Taxonomy" id="189291"/>
    <lineage>
        <taxon>Eukaryota</taxon>
        <taxon>Metazoa</taxon>
        <taxon>Ecdysozoa</taxon>
        <taxon>Nematoda</taxon>
        <taxon>Chromadorea</taxon>
        <taxon>Rhabditida</taxon>
        <taxon>Tylenchina</taxon>
        <taxon>Tylenchomorpha</taxon>
        <taxon>Tylenchoidea</taxon>
        <taxon>Meloidogynidae</taxon>
        <taxon>Meloidogyninae</taxon>
        <taxon>Meloidogyne</taxon>
    </lineage>
</organism>
<feature type="compositionally biased region" description="Low complexity" evidence="1">
    <location>
        <begin position="119"/>
        <end position="141"/>
    </location>
</feature>
<evidence type="ECO:0000313" key="2">
    <source>
        <dbReference type="EMBL" id="KAF7637537.1"/>
    </source>
</evidence>
<reference evidence="2" key="1">
    <citation type="journal article" date="2020" name="Ecol. Evol.">
        <title>Genome structure and content of the rice root-knot nematode (Meloidogyne graminicola).</title>
        <authorList>
            <person name="Phan N.T."/>
            <person name="Danchin E.G.J."/>
            <person name="Klopp C."/>
            <person name="Perfus-Barbeoch L."/>
            <person name="Kozlowski D.K."/>
            <person name="Koutsovoulos G.D."/>
            <person name="Lopez-Roques C."/>
            <person name="Bouchez O."/>
            <person name="Zahm M."/>
            <person name="Besnard G."/>
            <person name="Bellafiore S."/>
        </authorList>
    </citation>
    <scope>NUCLEOTIDE SEQUENCE</scope>
    <source>
        <strain evidence="2">VN-18</strain>
    </source>
</reference>
<dbReference type="EMBL" id="JABEBT010000019">
    <property type="protein sequence ID" value="KAF7637537.1"/>
    <property type="molecule type" value="Genomic_DNA"/>
</dbReference>
<accession>A0A8S9ZWN0</accession>
<evidence type="ECO:0000256" key="1">
    <source>
        <dbReference type="SAM" id="MobiDB-lite"/>
    </source>
</evidence>
<protein>
    <submittedName>
        <fullName evidence="2">Uncharacterized protein</fullName>
    </submittedName>
</protein>
<comment type="caution">
    <text evidence="2">The sequence shown here is derived from an EMBL/GenBank/DDBJ whole genome shotgun (WGS) entry which is preliminary data.</text>
</comment>
<proteinExistence type="predicted"/>
<sequence>MGMVKFFILKHNVDITKLQIIITLSSNPQLTHIWSLKPFGRDNVFDFNKIHVFNFGKNQPSLKLRNKNVNVPPPKEIIFDEEENKRKIEIIEKIKKDEAVRQKNKLRNRLPINGKDFKSNSASSSQSSFSDYGSSFNDNESNSSNSYGFGGSFNESSNSGSMNSEVLASSFDSNYQKNEETSDNKEGNSYINPPIDEQFYYYNTHNHQDNEQQLIQPSVHYGLEYTNNITEEEEQPNNNICTIC</sequence>
<keyword evidence="3" id="KW-1185">Reference proteome</keyword>